<organism evidence="1 2">
    <name type="scientific">Gossypium arboreum</name>
    <name type="common">Tree cotton</name>
    <name type="synonym">Gossypium nanking</name>
    <dbReference type="NCBI Taxonomy" id="29729"/>
    <lineage>
        <taxon>Eukaryota</taxon>
        <taxon>Viridiplantae</taxon>
        <taxon>Streptophyta</taxon>
        <taxon>Embryophyta</taxon>
        <taxon>Tracheophyta</taxon>
        <taxon>Spermatophyta</taxon>
        <taxon>Magnoliopsida</taxon>
        <taxon>eudicotyledons</taxon>
        <taxon>Gunneridae</taxon>
        <taxon>Pentapetalae</taxon>
        <taxon>rosids</taxon>
        <taxon>malvids</taxon>
        <taxon>Malvales</taxon>
        <taxon>Malvaceae</taxon>
        <taxon>Malvoideae</taxon>
        <taxon>Gossypium</taxon>
    </lineage>
</organism>
<reference evidence="1 2" key="1">
    <citation type="submission" date="2023-03" db="EMBL/GenBank/DDBJ databases">
        <title>WGS of Gossypium arboreum.</title>
        <authorList>
            <person name="Yu D."/>
        </authorList>
    </citation>
    <scope>NUCLEOTIDE SEQUENCE [LARGE SCALE GENOMIC DNA]</scope>
    <source>
        <tissue evidence="1">Leaf</tissue>
    </source>
</reference>
<proteinExistence type="predicted"/>
<comment type="caution">
    <text evidence="1">The sequence shown here is derived from an EMBL/GenBank/DDBJ whole genome shotgun (WGS) entry which is preliminary data.</text>
</comment>
<sequence>MHLIIENYELTGFLEGTLSTPPRFVTSPEGSLVPNSEASAFVQQNRLLASWLISPISPSLLPSFTDALMACDVWNTATWLFAAVTGAKLSRIRHDLHSLKKGTLSISQYVAKIQNICILIEAFGSQISEVEKVEVVLASLTLEFDVVLTIAFFSIETLPFQQLVDVLLEYETRLTRAVQDLPLQANLVESALSSTLMEPSRGGCSSFGSRGRGFKSHIQC</sequence>
<dbReference type="Proteomes" id="UP001358586">
    <property type="component" value="Chromosome 12"/>
</dbReference>
<dbReference type="PANTHER" id="PTHR47481:SF10">
    <property type="entry name" value="COPIA-LIKE POLYPROTEIN_RETROTRANSPOSON"/>
    <property type="match status" value="1"/>
</dbReference>
<name>A0ABR0MQP7_GOSAR</name>
<evidence type="ECO:0000313" key="1">
    <source>
        <dbReference type="EMBL" id="KAK5776145.1"/>
    </source>
</evidence>
<evidence type="ECO:0008006" key="3">
    <source>
        <dbReference type="Google" id="ProtNLM"/>
    </source>
</evidence>
<gene>
    <name evidence="1" type="ORF">PVK06_044104</name>
</gene>
<dbReference type="EMBL" id="JARKNE010000012">
    <property type="protein sequence ID" value="KAK5776145.1"/>
    <property type="molecule type" value="Genomic_DNA"/>
</dbReference>
<keyword evidence="2" id="KW-1185">Reference proteome</keyword>
<accession>A0ABR0MQP7</accession>
<protein>
    <recommendedName>
        <fullName evidence="3">Retrotransposon gag domain-containing protein</fullName>
    </recommendedName>
</protein>
<dbReference type="PANTHER" id="PTHR47481">
    <property type="match status" value="1"/>
</dbReference>
<dbReference type="Pfam" id="PF14223">
    <property type="entry name" value="Retrotran_gag_2"/>
    <property type="match status" value="1"/>
</dbReference>
<evidence type="ECO:0000313" key="2">
    <source>
        <dbReference type="Proteomes" id="UP001358586"/>
    </source>
</evidence>